<dbReference type="SUPFAM" id="SSF50969">
    <property type="entry name" value="YVTN repeat-like/Quinoprotein amine dehydrogenase"/>
    <property type="match status" value="1"/>
</dbReference>
<dbReference type="Gene3D" id="2.130.10.10">
    <property type="entry name" value="YVTN repeat-like/Quinoprotein amine dehydrogenase"/>
    <property type="match status" value="2"/>
</dbReference>
<dbReference type="InterPro" id="IPR036322">
    <property type="entry name" value="WD40_repeat_dom_sf"/>
</dbReference>
<dbReference type="PANTHER" id="PTHR19856">
    <property type="entry name" value="WD-REPEATCONTAINING PROTEIN WDR1"/>
    <property type="match status" value="1"/>
</dbReference>
<feature type="repeat" description="WD" evidence="3">
    <location>
        <begin position="448"/>
        <end position="489"/>
    </location>
</feature>
<dbReference type="PROSITE" id="PS50294">
    <property type="entry name" value="WD_REPEATS_REGION"/>
    <property type="match status" value="3"/>
</dbReference>
<comment type="caution">
    <text evidence="4">The sequence shown here is derived from an EMBL/GenBank/DDBJ whole genome shotgun (WGS) entry which is preliminary data.</text>
</comment>
<feature type="repeat" description="WD" evidence="3">
    <location>
        <begin position="533"/>
        <end position="564"/>
    </location>
</feature>
<evidence type="ECO:0000313" key="5">
    <source>
        <dbReference type="Proteomes" id="UP000238350"/>
    </source>
</evidence>
<dbReference type="SMART" id="SM00320">
    <property type="entry name" value="WD40"/>
    <property type="match status" value="9"/>
</dbReference>
<dbReference type="FunFam" id="2.130.10.10:FF:000102">
    <property type="entry name" value="Actin-interacting protein 1"/>
    <property type="match status" value="1"/>
</dbReference>
<dbReference type="InterPro" id="IPR015943">
    <property type="entry name" value="WD40/YVTN_repeat-like_dom_sf"/>
</dbReference>
<dbReference type="RefSeq" id="XP_024662517.1">
    <property type="nucleotide sequence ID" value="XM_024806749.1"/>
</dbReference>
<proteinExistence type="predicted"/>
<dbReference type="AlphaFoldDB" id="A0A2T0FC64"/>
<sequence>MLTQTLVPAPATLRSRRTQLAYDKASNRIAYGSGKNVYIRSVEDPTKCVVYEKHINPVTAVAFSPTGSYVVSGDQNGEAHVWGLNGDEIVHKTTVQATNGRINSVAWDFETKRVFAVGNGTQRFGHAFMFDSGNSVGEISGHPSEVYGVALRPSRPPRAVTVGEDGALVFYHGAPYKFEKTVKKHTGSIWDVAYSPSGEKFVSVGSDRQVIIYDGKTGDFETLIDTKHSGSIFAVSWKDDNTIVTASADATVKLTDISTNKVLESWDLPKELANFQVGVVAAGEKVISLGFNGDLYYWKQGETKPTRVLQGHQKGVSALLVADNIFSSSSDGNVLKWTDGLAKRLDETHNCPVVGLLNYKDELVSAGWDKTLATLEGKTAATLSAQPIALTSDGSTVYSVSESGFEVVGGDAVAIDRCATLDAHDGLVAVGHELTVSLYRDSKLEFDFPAGRMTISCVKFSPNGEYLAVGDTSGKIVLYDAKSHQIVTSRWTFHSSKVTSIAWHKDGERAVTGALDNNLFVYSVKKGKTHKIEAAHRDGVTQVSWLNDDIVSAGNDGSIKIWTL</sequence>
<evidence type="ECO:0000256" key="3">
    <source>
        <dbReference type="PROSITE-ProRule" id="PRU00221"/>
    </source>
</evidence>
<accession>A0A2T0FC64</accession>
<dbReference type="GO" id="GO:0030864">
    <property type="term" value="C:cortical actin cytoskeleton"/>
    <property type="evidence" value="ECO:0007669"/>
    <property type="project" value="TreeGrafter"/>
</dbReference>
<evidence type="ECO:0000256" key="1">
    <source>
        <dbReference type="ARBA" id="ARBA00022574"/>
    </source>
</evidence>
<organism evidence="4 5">
    <name type="scientific">Wickerhamiella sorbophila</name>
    <dbReference type="NCBI Taxonomy" id="45607"/>
    <lineage>
        <taxon>Eukaryota</taxon>
        <taxon>Fungi</taxon>
        <taxon>Dikarya</taxon>
        <taxon>Ascomycota</taxon>
        <taxon>Saccharomycotina</taxon>
        <taxon>Dipodascomycetes</taxon>
        <taxon>Dipodascales</taxon>
        <taxon>Trichomonascaceae</taxon>
        <taxon>Wickerhamiella</taxon>
    </lineage>
</organism>
<name>A0A2T0FC64_9ASCO</name>
<reference evidence="4 5" key="1">
    <citation type="submission" date="2017-04" db="EMBL/GenBank/DDBJ databases">
        <title>Genome sequencing of [Candida] sorbophila.</title>
        <authorList>
            <person name="Ahn J.O."/>
        </authorList>
    </citation>
    <scope>NUCLEOTIDE SEQUENCE [LARGE SCALE GENOMIC DNA]</scope>
    <source>
        <strain evidence="4 5">DS02</strain>
    </source>
</reference>
<feature type="repeat" description="WD" evidence="3">
    <location>
        <begin position="182"/>
        <end position="223"/>
    </location>
</feature>
<keyword evidence="2" id="KW-0677">Repeat</keyword>
<gene>
    <name evidence="4" type="ORF">B9G98_00191</name>
</gene>
<dbReference type="InterPro" id="IPR001680">
    <property type="entry name" value="WD40_rpt"/>
</dbReference>
<dbReference type="OrthoDB" id="2306at2759"/>
<dbReference type="STRING" id="45607.A0A2T0FC64"/>
<keyword evidence="5" id="KW-1185">Reference proteome</keyword>
<evidence type="ECO:0000256" key="2">
    <source>
        <dbReference type="ARBA" id="ARBA00022737"/>
    </source>
</evidence>
<dbReference type="Pfam" id="PF00400">
    <property type="entry name" value="WD40"/>
    <property type="match status" value="7"/>
</dbReference>
<feature type="repeat" description="WD" evidence="3">
    <location>
        <begin position="51"/>
        <end position="92"/>
    </location>
</feature>
<dbReference type="Proteomes" id="UP000238350">
    <property type="component" value="Unassembled WGS sequence"/>
</dbReference>
<dbReference type="GO" id="GO:0051015">
    <property type="term" value="F:actin filament binding"/>
    <property type="evidence" value="ECO:0007669"/>
    <property type="project" value="TreeGrafter"/>
</dbReference>
<dbReference type="InterPro" id="IPR011044">
    <property type="entry name" value="Quino_amine_DH_bsu"/>
</dbReference>
<dbReference type="PANTHER" id="PTHR19856:SF0">
    <property type="entry name" value="WD REPEAT-CONTAINING PROTEIN 1"/>
    <property type="match status" value="1"/>
</dbReference>
<dbReference type="SUPFAM" id="SSF50978">
    <property type="entry name" value="WD40 repeat-like"/>
    <property type="match status" value="1"/>
</dbReference>
<evidence type="ECO:0000313" key="4">
    <source>
        <dbReference type="EMBL" id="PRT52571.1"/>
    </source>
</evidence>
<dbReference type="GeneID" id="36513940"/>
<dbReference type="EMBL" id="NDIQ01000001">
    <property type="protein sequence ID" value="PRT52571.1"/>
    <property type="molecule type" value="Genomic_DNA"/>
</dbReference>
<dbReference type="PROSITE" id="PS50082">
    <property type="entry name" value="WD_REPEATS_2"/>
    <property type="match status" value="6"/>
</dbReference>
<protein>
    <submittedName>
        <fullName evidence="4">Putative WD repeat-containing protein C9G1.05</fullName>
    </submittedName>
</protein>
<feature type="repeat" description="WD" evidence="3">
    <location>
        <begin position="225"/>
        <end position="265"/>
    </location>
</feature>
<keyword evidence="1 3" id="KW-0853">WD repeat</keyword>
<feature type="repeat" description="WD" evidence="3">
    <location>
        <begin position="491"/>
        <end position="532"/>
    </location>
</feature>
<dbReference type="GO" id="GO:0030042">
    <property type="term" value="P:actin filament depolymerization"/>
    <property type="evidence" value="ECO:0007669"/>
    <property type="project" value="TreeGrafter"/>
</dbReference>